<dbReference type="PROSITE" id="PS00622">
    <property type="entry name" value="HTH_LUXR_1"/>
    <property type="match status" value="1"/>
</dbReference>
<dbReference type="InterPro" id="IPR001789">
    <property type="entry name" value="Sig_transdc_resp-reg_receiver"/>
</dbReference>
<dbReference type="SMART" id="SM00421">
    <property type="entry name" value="HTH_LUXR"/>
    <property type="match status" value="1"/>
</dbReference>
<evidence type="ECO:0000256" key="3">
    <source>
        <dbReference type="PROSITE-ProRule" id="PRU00169"/>
    </source>
</evidence>
<dbReference type="PANTHER" id="PTHR43214">
    <property type="entry name" value="TWO-COMPONENT RESPONSE REGULATOR"/>
    <property type="match status" value="1"/>
</dbReference>
<dbReference type="PRINTS" id="PR00038">
    <property type="entry name" value="HTHLUXR"/>
</dbReference>
<dbReference type="InterPro" id="IPR058245">
    <property type="entry name" value="NreC/VraR/RcsB-like_REC"/>
</dbReference>
<dbReference type="SMART" id="SM00448">
    <property type="entry name" value="REC"/>
    <property type="match status" value="1"/>
</dbReference>
<dbReference type="InterPro" id="IPR039420">
    <property type="entry name" value="WalR-like"/>
</dbReference>
<keyword evidence="1" id="KW-0597">Phosphoprotein</keyword>
<dbReference type="AlphaFoldDB" id="A0A512M753"/>
<dbReference type="GO" id="GO:0003677">
    <property type="term" value="F:DNA binding"/>
    <property type="evidence" value="ECO:0007669"/>
    <property type="project" value="UniProtKB-KW"/>
</dbReference>
<keyword evidence="7" id="KW-1185">Reference proteome</keyword>
<feature type="domain" description="HTH luxR-type" evidence="4">
    <location>
        <begin position="147"/>
        <end position="212"/>
    </location>
</feature>
<dbReference type="CDD" id="cd17535">
    <property type="entry name" value="REC_NarL-like"/>
    <property type="match status" value="1"/>
</dbReference>
<dbReference type="GO" id="GO:0000160">
    <property type="term" value="P:phosphorelay signal transduction system"/>
    <property type="evidence" value="ECO:0007669"/>
    <property type="project" value="InterPro"/>
</dbReference>
<evidence type="ECO:0000256" key="2">
    <source>
        <dbReference type="ARBA" id="ARBA00023125"/>
    </source>
</evidence>
<name>A0A512M753_9BACT</name>
<dbReference type="PROSITE" id="PS50110">
    <property type="entry name" value="RESPONSE_REGULATORY"/>
    <property type="match status" value="1"/>
</dbReference>
<gene>
    <name evidence="6" type="ORF">BGE01nite_18610</name>
</gene>
<comment type="caution">
    <text evidence="3">Lacks conserved residue(s) required for the propagation of feature annotation.</text>
</comment>
<sequence length="214" mass="23323">MKHKVYIFDDHPVVIEGLKKALEGLDEFQLVGHSGNEPAALEEIAKLKPDVAVIEISAKDRSGVDVIKKVKDAHPPIQVLVFSGHDENIMAERCLRGGAMGYLMKTEPLSRVILAIRQVQGGGFFFSSNLLASIVAGGSLRGGSASRGEPGRLLSDRQLEIFEMVGRGMDSHSIASKLELSSKTVDAHKANIRQKLGLDSARELLMEAVRWVEK</sequence>
<dbReference type="Proteomes" id="UP000321577">
    <property type="component" value="Unassembled WGS sequence"/>
</dbReference>
<evidence type="ECO:0000313" key="7">
    <source>
        <dbReference type="Proteomes" id="UP000321577"/>
    </source>
</evidence>
<evidence type="ECO:0000259" key="5">
    <source>
        <dbReference type="PROSITE" id="PS50110"/>
    </source>
</evidence>
<dbReference type="OrthoDB" id="191163at2"/>
<evidence type="ECO:0000256" key="1">
    <source>
        <dbReference type="ARBA" id="ARBA00022553"/>
    </source>
</evidence>
<organism evidence="6 7">
    <name type="scientific">Brevifollis gellanilyticus</name>
    <dbReference type="NCBI Taxonomy" id="748831"/>
    <lineage>
        <taxon>Bacteria</taxon>
        <taxon>Pseudomonadati</taxon>
        <taxon>Verrucomicrobiota</taxon>
        <taxon>Verrucomicrobiia</taxon>
        <taxon>Verrucomicrobiales</taxon>
        <taxon>Verrucomicrobiaceae</taxon>
    </lineage>
</organism>
<reference evidence="6 7" key="1">
    <citation type="submission" date="2019-07" db="EMBL/GenBank/DDBJ databases">
        <title>Whole genome shotgun sequence of Brevifollis gellanilyticus NBRC 108608.</title>
        <authorList>
            <person name="Hosoyama A."/>
            <person name="Uohara A."/>
            <person name="Ohji S."/>
            <person name="Ichikawa N."/>
        </authorList>
    </citation>
    <scope>NUCLEOTIDE SEQUENCE [LARGE SCALE GENOMIC DNA]</scope>
    <source>
        <strain evidence="6 7">NBRC 108608</strain>
    </source>
</reference>
<dbReference type="Gene3D" id="3.40.50.2300">
    <property type="match status" value="1"/>
</dbReference>
<dbReference type="SUPFAM" id="SSF46894">
    <property type="entry name" value="C-terminal effector domain of the bipartite response regulators"/>
    <property type="match status" value="1"/>
</dbReference>
<dbReference type="SUPFAM" id="SSF52172">
    <property type="entry name" value="CheY-like"/>
    <property type="match status" value="1"/>
</dbReference>
<dbReference type="RefSeq" id="WP_146850165.1">
    <property type="nucleotide sequence ID" value="NZ_BKAG01000010.1"/>
</dbReference>
<comment type="caution">
    <text evidence="6">The sequence shown here is derived from an EMBL/GenBank/DDBJ whole genome shotgun (WGS) entry which is preliminary data.</text>
</comment>
<accession>A0A512M753</accession>
<evidence type="ECO:0000313" key="6">
    <source>
        <dbReference type="EMBL" id="GEP42570.1"/>
    </source>
</evidence>
<keyword evidence="2 6" id="KW-0238">DNA-binding</keyword>
<dbReference type="PANTHER" id="PTHR43214:SF43">
    <property type="entry name" value="TWO-COMPONENT RESPONSE REGULATOR"/>
    <property type="match status" value="1"/>
</dbReference>
<dbReference type="InterPro" id="IPR011006">
    <property type="entry name" value="CheY-like_superfamily"/>
</dbReference>
<proteinExistence type="predicted"/>
<dbReference type="GO" id="GO:0006355">
    <property type="term" value="P:regulation of DNA-templated transcription"/>
    <property type="evidence" value="ECO:0007669"/>
    <property type="project" value="InterPro"/>
</dbReference>
<dbReference type="EMBL" id="BKAG01000010">
    <property type="protein sequence ID" value="GEP42570.1"/>
    <property type="molecule type" value="Genomic_DNA"/>
</dbReference>
<dbReference type="Pfam" id="PF00196">
    <property type="entry name" value="GerE"/>
    <property type="match status" value="1"/>
</dbReference>
<dbReference type="InterPro" id="IPR000792">
    <property type="entry name" value="Tscrpt_reg_LuxR_C"/>
</dbReference>
<protein>
    <submittedName>
        <fullName evidence="6">DNA-binding response regulator</fullName>
    </submittedName>
</protein>
<evidence type="ECO:0000259" key="4">
    <source>
        <dbReference type="PROSITE" id="PS50043"/>
    </source>
</evidence>
<dbReference type="InterPro" id="IPR016032">
    <property type="entry name" value="Sig_transdc_resp-reg_C-effctor"/>
</dbReference>
<dbReference type="CDD" id="cd06170">
    <property type="entry name" value="LuxR_C_like"/>
    <property type="match status" value="1"/>
</dbReference>
<feature type="domain" description="Response regulatory" evidence="5">
    <location>
        <begin position="4"/>
        <end position="120"/>
    </location>
</feature>
<dbReference type="Pfam" id="PF00072">
    <property type="entry name" value="Response_reg"/>
    <property type="match status" value="1"/>
</dbReference>
<dbReference type="PROSITE" id="PS50043">
    <property type="entry name" value="HTH_LUXR_2"/>
    <property type="match status" value="1"/>
</dbReference>